<evidence type="ECO:0000256" key="7">
    <source>
        <dbReference type="SAM" id="MobiDB-lite"/>
    </source>
</evidence>
<evidence type="ECO:0000256" key="3">
    <source>
        <dbReference type="ARBA" id="ARBA00022692"/>
    </source>
</evidence>
<evidence type="ECO:0000259" key="9">
    <source>
        <dbReference type="Pfam" id="PF01545"/>
    </source>
</evidence>
<organism evidence="10 11">
    <name type="scientific">Xanthomonas hortorum pv. pelargonii</name>
    <dbReference type="NCBI Taxonomy" id="453602"/>
    <lineage>
        <taxon>Bacteria</taxon>
        <taxon>Pseudomonadati</taxon>
        <taxon>Pseudomonadota</taxon>
        <taxon>Gammaproteobacteria</taxon>
        <taxon>Lysobacterales</taxon>
        <taxon>Lysobacteraceae</taxon>
        <taxon>Xanthomonas</taxon>
    </lineage>
</organism>
<evidence type="ECO:0000313" key="11">
    <source>
        <dbReference type="Proteomes" id="UP000548771"/>
    </source>
</evidence>
<feature type="transmembrane region" description="Helical" evidence="8">
    <location>
        <begin position="159"/>
        <end position="180"/>
    </location>
</feature>
<gene>
    <name evidence="10" type="ORF">E1J24_10470</name>
</gene>
<comment type="subcellular location">
    <subcellularLocation>
        <location evidence="1">Membrane</location>
        <topology evidence="1">Multi-pass membrane protein</topology>
    </subcellularLocation>
</comment>
<feature type="compositionally biased region" description="Low complexity" evidence="7">
    <location>
        <begin position="30"/>
        <end position="39"/>
    </location>
</feature>
<dbReference type="Gene3D" id="1.20.1510.10">
    <property type="entry name" value="Cation efflux protein transmembrane domain"/>
    <property type="match status" value="1"/>
</dbReference>
<dbReference type="PANTHER" id="PTHR13414:SF9">
    <property type="entry name" value="PROTON-COUPLED ZINC ANTIPORTER SLC30A9, MITOCHONDRIAL"/>
    <property type="match status" value="1"/>
</dbReference>
<feature type="transmembrane region" description="Helical" evidence="8">
    <location>
        <begin position="82"/>
        <end position="101"/>
    </location>
</feature>
<keyword evidence="4" id="KW-0862">Zinc</keyword>
<feature type="region of interest" description="Disordered" evidence="7">
    <location>
        <begin position="1"/>
        <end position="39"/>
    </location>
</feature>
<dbReference type="GO" id="GO:0006829">
    <property type="term" value="P:zinc ion transport"/>
    <property type="evidence" value="ECO:0007669"/>
    <property type="project" value="UniProtKB-KW"/>
</dbReference>
<feature type="transmembrane region" description="Helical" evidence="8">
    <location>
        <begin position="122"/>
        <end position="143"/>
    </location>
</feature>
<keyword evidence="6 8" id="KW-0472">Membrane</keyword>
<dbReference type="RefSeq" id="WP_168958349.1">
    <property type="nucleotide sequence ID" value="NZ_CP103838.1"/>
</dbReference>
<dbReference type="InterPro" id="IPR002524">
    <property type="entry name" value="Cation_efflux"/>
</dbReference>
<feature type="domain" description="Cation efflux protein transmembrane" evidence="9">
    <location>
        <begin position="56"/>
        <end position="263"/>
    </location>
</feature>
<proteinExistence type="predicted"/>
<protein>
    <submittedName>
        <fullName evidence="10">Cation diffusion facilitator family transporter</fullName>
    </submittedName>
</protein>
<dbReference type="InterPro" id="IPR058533">
    <property type="entry name" value="Cation_efflux_TM"/>
</dbReference>
<dbReference type="AlphaFoldDB" id="A0AAW9ZRE9"/>
<dbReference type="EMBL" id="SMDX01000011">
    <property type="protein sequence ID" value="NMI22259.1"/>
    <property type="molecule type" value="Genomic_DNA"/>
</dbReference>
<feature type="transmembrane region" description="Helical" evidence="8">
    <location>
        <begin position="207"/>
        <end position="226"/>
    </location>
</feature>
<keyword evidence="3 8" id="KW-0812">Transmembrane</keyword>
<keyword evidence="4" id="KW-0864">Zinc transport</keyword>
<feature type="transmembrane region" description="Helical" evidence="8">
    <location>
        <begin position="238"/>
        <end position="256"/>
    </location>
</feature>
<dbReference type="Pfam" id="PF01545">
    <property type="entry name" value="Cation_efflux"/>
    <property type="match status" value="1"/>
</dbReference>
<evidence type="ECO:0000256" key="8">
    <source>
        <dbReference type="SAM" id="Phobius"/>
    </source>
</evidence>
<evidence type="ECO:0000313" key="10">
    <source>
        <dbReference type="EMBL" id="NMI22259.1"/>
    </source>
</evidence>
<sequence length="364" mass="38491">MPCRSRVSNQSVPNPPCGAPESAEHRAAEPGATGPSAANANASASAAKKTGSHLVVYVALAGNLAIAIAKFIAAGISGSSAMLSEGVHSLVDTINEVLLLYGLRRAAQAPTPTHPFGYGRELYFWSFIVALLVFAMGAGVSLYEGIVHLRNPEPAKSHLIAYIVLGVSIVFEGISWVVALREFRAKKGRMGYFQAFRQSKDPSTFTVLLEDSAALIGLFMAVLGLAGAQLLDMPELDGIASIGIAGVLAVTAFLLARETKGLLIGEPAYAHVTESLLRIAASDPDVRAANGVLTMQMGPNQVVAALSAEFEDSRTTPQIEACVGRIEAAAKRQHPELTALFIKPQTPETWHARRSEIERGAQPD</sequence>
<evidence type="ECO:0000256" key="2">
    <source>
        <dbReference type="ARBA" id="ARBA00022448"/>
    </source>
</evidence>
<name>A0AAW9ZRE9_9XANT</name>
<comment type="caution">
    <text evidence="10">The sequence shown here is derived from an EMBL/GenBank/DDBJ whole genome shotgun (WGS) entry which is preliminary data.</text>
</comment>
<keyword evidence="4" id="KW-0406">Ion transport</keyword>
<evidence type="ECO:0000256" key="1">
    <source>
        <dbReference type="ARBA" id="ARBA00004141"/>
    </source>
</evidence>
<reference evidence="11" key="1">
    <citation type="journal article" date="2020" name="Syst. Appl. Microbiol.">
        <title>Clarifying the taxonomy of the causal agent of bacterial leaf spot of lettuce through a polyphasic approach reveals that Xanthomonas cynarae Trebaol et al. 2000 emend. Timilsina et al. 2019 is a later heterotypic synonym of Xanthomonas hortorum Vauterin et al. 1995.</title>
        <authorList>
            <person name="Moriniere L."/>
            <person name="Burlet A."/>
            <person name="Rosenthal E.R."/>
            <person name="Nesme X."/>
            <person name="Portier P."/>
            <person name="Bull C.T."/>
            <person name="Lavire C."/>
            <person name="Fischer-Le Saux M."/>
            <person name="Bertolla F."/>
        </authorList>
    </citation>
    <scope>NUCLEOTIDE SEQUENCE [LARGE SCALE GENOMIC DNA]</scope>
    <source>
        <strain evidence="11">CFBP2533</strain>
    </source>
</reference>
<dbReference type="InterPro" id="IPR027469">
    <property type="entry name" value="Cation_efflux_TMD_sf"/>
</dbReference>
<dbReference type="PANTHER" id="PTHR13414">
    <property type="entry name" value="HUEL-CATION TRANSPORTER"/>
    <property type="match status" value="1"/>
</dbReference>
<dbReference type="NCBIfam" id="TIGR01297">
    <property type="entry name" value="CDF"/>
    <property type="match status" value="1"/>
</dbReference>
<keyword evidence="5 8" id="KW-1133">Transmembrane helix</keyword>
<feature type="compositionally biased region" description="Polar residues" evidence="7">
    <location>
        <begin position="1"/>
        <end position="12"/>
    </location>
</feature>
<evidence type="ECO:0000256" key="6">
    <source>
        <dbReference type="ARBA" id="ARBA00023136"/>
    </source>
</evidence>
<keyword evidence="2" id="KW-0813">Transport</keyword>
<accession>A0AAW9ZRE9</accession>
<evidence type="ECO:0000256" key="5">
    <source>
        <dbReference type="ARBA" id="ARBA00022989"/>
    </source>
</evidence>
<feature type="transmembrane region" description="Helical" evidence="8">
    <location>
        <begin position="54"/>
        <end position="76"/>
    </location>
</feature>
<dbReference type="SUPFAM" id="SSF161111">
    <property type="entry name" value="Cation efflux protein transmembrane domain-like"/>
    <property type="match status" value="1"/>
</dbReference>
<dbReference type="GO" id="GO:0016020">
    <property type="term" value="C:membrane"/>
    <property type="evidence" value="ECO:0007669"/>
    <property type="project" value="UniProtKB-SubCell"/>
</dbReference>
<evidence type="ECO:0000256" key="4">
    <source>
        <dbReference type="ARBA" id="ARBA00022906"/>
    </source>
</evidence>
<dbReference type="InterPro" id="IPR040177">
    <property type="entry name" value="SLC30A9"/>
</dbReference>
<dbReference type="Proteomes" id="UP000548771">
    <property type="component" value="Unassembled WGS sequence"/>
</dbReference>
<dbReference type="GO" id="GO:0008324">
    <property type="term" value="F:monoatomic cation transmembrane transporter activity"/>
    <property type="evidence" value="ECO:0007669"/>
    <property type="project" value="InterPro"/>
</dbReference>